<dbReference type="Pfam" id="PF16335">
    <property type="entry name" value="GtaA_6_Hairpin"/>
    <property type="match status" value="1"/>
</dbReference>
<evidence type="ECO:0000259" key="1">
    <source>
        <dbReference type="Pfam" id="PF16335"/>
    </source>
</evidence>
<feature type="domain" description="Glutaminase A central" evidence="1">
    <location>
        <begin position="5"/>
        <end position="171"/>
    </location>
</feature>
<dbReference type="PANTHER" id="PTHR31987:SF1">
    <property type="entry name" value="GLUTAMINASE A"/>
    <property type="match status" value="1"/>
</dbReference>
<dbReference type="AlphaFoldDB" id="A0A9P6DDQ1"/>
<organism evidence="2 3">
    <name type="scientific">Pleurotus eryngii</name>
    <name type="common">Boletus of the steppes</name>
    <dbReference type="NCBI Taxonomy" id="5323"/>
    <lineage>
        <taxon>Eukaryota</taxon>
        <taxon>Fungi</taxon>
        <taxon>Dikarya</taxon>
        <taxon>Basidiomycota</taxon>
        <taxon>Agaricomycotina</taxon>
        <taxon>Agaricomycetes</taxon>
        <taxon>Agaricomycetidae</taxon>
        <taxon>Agaricales</taxon>
        <taxon>Pleurotineae</taxon>
        <taxon>Pleurotaceae</taxon>
        <taxon>Pleurotus</taxon>
    </lineage>
</organism>
<accession>A0A9P6DDQ1</accession>
<dbReference type="InterPro" id="IPR032514">
    <property type="entry name" value="GtaA_central"/>
</dbReference>
<name>A0A9P6DDQ1_PLEER</name>
<dbReference type="InterPro" id="IPR052743">
    <property type="entry name" value="Glutaminase_GtaA"/>
</dbReference>
<dbReference type="Proteomes" id="UP000807025">
    <property type="component" value="Unassembled WGS sequence"/>
</dbReference>
<dbReference type="OrthoDB" id="3918848at2759"/>
<sequence length="206" mass="22356">TADGGQAGTSVNLMLKGIIGIQAMPEISQAFGLRKPEGFITQWKDQALNGGHLLSDTGNVQSWSLIYNTFADKLTHSNLVGHDTYDSQAAFYKQLADDSTNPFGLPLSSSSSDARSDWTMLTASTIDDPSTRDMLVSMVHARANYNGTLGAFPTTYNAPSGNVTRGIARRVYILSHSMLIQNIICLTLPKALRILYYHSSEHPTAS</sequence>
<evidence type="ECO:0000313" key="3">
    <source>
        <dbReference type="Proteomes" id="UP000807025"/>
    </source>
</evidence>
<dbReference type="EMBL" id="MU154615">
    <property type="protein sequence ID" value="KAF9491620.1"/>
    <property type="molecule type" value="Genomic_DNA"/>
</dbReference>
<reference evidence="2" key="1">
    <citation type="submission" date="2020-11" db="EMBL/GenBank/DDBJ databases">
        <authorList>
            <consortium name="DOE Joint Genome Institute"/>
            <person name="Ahrendt S."/>
            <person name="Riley R."/>
            <person name="Andreopoulos W."/>
            <person name="Labutti K."/>
            <person name="Pangilinan J."/>
            <person name="Ruiz-Duenas F.J."/>
            <person name="Barrasa J.M."/>
            <person name="Sanchez-Garcia M."/>
            <person name="Camarero S."/>
            <person name="Miyauchi S."/>
            <person name="Serrano A."/>
            <person name="Linde D."/>
            <person name="Babiker R."/>
            <person name="Drula E."/>
            <person name="Ayuso-Fernandez I."/>
            <person name="Pacheco R."/>
            <person name="Padilla G."/>
            <person name="Ferreira P."/>
            <person name="Barriuso J."/>
            <person name="Kellner H."/>
            <person name="Castanera R."/>
            <person name="Alfaro M."/>
            <person name="Ramirez L."/>
            <person name="Pisabarro A.G."/>
            <person name="Kuo A."/>
            <person name="Tritt A."/>
            <person name="Lipzen A."/>
            <person name="He G."/>
            <person name="Yan M."/>
            <person name="Ng V."/>
            <person name="Cullen D."/>
            <person name="Martin F."/>
            <person name="Rosso M.-N."/>
            <person name="Henrissat B."/>
            <person name="Hibbett D."/>
            <person name="Martinez A.T."/>
            <person name="Grigoriev I.V."/>
        </authorList>
    </citation>
    <scope>NUCLEOTIDE SEQUENCE</scope>
    <source>
        <strain evidence="2">ATCC 90797</strain>
    </source>
</reference>
<dbReference type="PANTHER" id="PTHR31987">
    <property type="entry name" value="GLUTAMINASE A-RELATED"/>
    <property type="match status" value="1"/>
</dbReference>
<evidence type="ECO:0000313" key="2">
    <source>
        <dbReference type="EMBL" id="KAF9491620.1"/>
    </source>
</evidence>
<comment type="caution">
    <text evidence="2">The sequence shown here is derived from an EMBL/GenBank/DDBJ whole genome shotgun (WGS) entry which is preliminary data.</text>
</comment>
<proteinExistence type="predicted"/>
<keyword evidence="3" id="KW-1185">Reference proteome</keyword>
<protein>
    <recommendedName>
        <fullName evidence="1">Glutaminase A central domain-containing protein</fullName>
    </recommendedName>
</protein>
<feature type="non-terminal residue" evidence="2">
    <location>
        <position position="1"/>
    </location>
</feature>
<gene>
    <name evidence="2" type="ORF">BDN71DRAFT_1398036</name>
</gene>